<keyword evidence="7" id="KW-0119">Carbohydrate metabolism</keyword>
<dbReference type="OrthoDB" id="73875at2759"/>
<reference evidence="15" key="1">
    <citation type="journal article" date="2021" name="Nat. Commun.">
        <title>Genetic determinants of endophytism in the Arabidopsis root mycobiome.</title>
        <authorList>
            <person name="Mesny F."/>
            <person name="Miyauchi S."/>
            <person name="Thiergart T."/>
            <person name="Pickel B."/>
            <person name="Atanasova L."/>
            <person name="Karlsson M."/>
            <person name="Huettel B."/>
            <person name="Barry K.W."/>
            <person name="Haridas S."/>
            <person name="Chen C."/>
            <person name="Bauer D."/>
            <person name="Andreopoulos W."/>
            <person name="Pangilinan J."/>
            <person name="LaButti K."/>
            <person name="Riley R."/>
            <person name="Lipzen A."/>
            <person name="Clum A."/>
            <person name="Drula E."/>
            <person name="Henrissat B."/>
            <person name="Kohler A."/>
            <person name="Grigoriev I.V."/>
            <person name="Martin F.M."/>
            <person name="Hacquard S."/>
        </authorList>
    </citation>
    <scope>NUCLEOTIDE SEQUENCE</scope>
    <source>
        <strain evidence="15">MPI-CAGE-CH-0243</strain>
    </source>
</reference>
<dbReference type="GO" id="GO:0005576">
    <property type="term" value="C:extracellular region"/>
    <property type="evidence" value="ECO:0007669"/>
    <property type="project" value="TreeGrafter"/>
</dbReference>
<keyword evidence="9" id="KW-0624">Polysaccharide degradation</keyword>
<keyword evidence="12" id="KW-0732">Signal</keyword>
<dbReference type="AlphaFoldDB" id="A0A9P9EM05"/>
<proteinExistence type="inferred from homology"/>
<dbReference type="InterPro" id="IPR001223">
    <property type="entry name" value="Glyco_hydro18_cat"/>
</dbReference>
<evidence type="ECO:0000256" key="3">
    <source>
        <dbReference type="ARBA" id="ARBA00012729"/>
    </source>
</evidence>
<dbReference type="Gene3D" id="3.10.50.10">
    <property type="match status" value="1"/>
</dbReference>
<dbReference type="Proteomes" id="UP000700596">
    <property type="component" value="Unassembled WGS sequence"/>
</dbReference>
<dbReference type="InterPro" id="IPR001002">
    <property type="entry name" value="Chitin-bd_1"/>
</dbReference>
<evidence type="ECO:0000256" key="8">
    <source>
        <dbReference type="ARBA" id="ARBA00023295"/>
    </source>
</evidence>
<dbReference type="Gene3D" id="3.20.20.80">
    <property type="entry name" value="Glycosidases"/>
    <property type="match status" value="2"/>
</dbReference>
<dbReference type="EC" id="3.2.1.14" evidence="3"/>
<evidence type="ECO:0000259" key="14">
    <source>
        <dbReference type="PROSITE" id="PS51910"/>
    </source>
</evidence>
<feature type="domain" description="Chitin-binding type-1" evidence="13">
    <location>
        <begin position="305"/>
        <end position="348"/>
    </location>
</feature>
<keyword evidence="10" id="KW-1015">Disulfide bond</keyword>
<evidence type="ECO:0000256" key="9">
    <source>
        <dbReference type="ARBA" id="ARBA00023326"/>
    </source>
</evidence>
<keyword evidence="16" id="KW-1185">Reference proteome</keyword>
<dbReference type="SUPFAM" id="SSF51445">
    <property type="entry name" value="(Trans)glycosidases"/>
    <property type="match status" value="1"/>
</dbReference>
<feature type="signal peptide" evidence="12">
    <location>
        <begin position="1"/>
        <end position="19"/>
    </location>
</feature>
<dbReference type="PROSITE" id="PS51910">
    <property type="entry name" value="GH18_2"/>
    <property type="match status" value="1"/>
</dbReference>
<dbReference type="PROSITE" id="PS50941">
    <property type="entry name" value="CHIT_BIND_I_2"/>
    <property type="match status" value="1"/>
</dbReference>
<gene>
    <name evidence="15" type="ORF">B0J11DRAFT_478043</name>
</gene>
<evidence type="ECO:0000259" key="13">
    <source>
        <dbReference type="PROSITE" id="PS50941"/>
    </source>
</evidence>
<evidence type="ECO:0000256" key="4">
    <source>
        <dbReference type="ARBA" id="ARBA00022669"/>
    </source>
</evidence>
<keyword evidence="4 10" id="KW-0147">Chitin-binding</keyword>
<feature type="chain" id="PRO_5040121099" description="chitinase" evidence="12">
    <location>
        <begin position="20"/>
        <end position="430"/>
    </location>
</feature>
<evidence type="ECO:0000256" key="6">
    <source>
        <dbReference type="ARBA" id="ARBA00023024"/>
    </source>
</evidence>
<dbReference type="InterPro" id="IPR029070">
    <property type="entry name" value="Chitinase_insertion_sf"/>
</dbReference>
<feature type="disulfide bond" evidence="10">
    <location>
        <begin position="316"/>
        <end position="328"/>
    </location>
</feature>
<dbReference type="InterPro" id="IPR017853">
    <property type="entry name" value="GH"/>
</dbReference>
<dbReference type="GO" id="GO:0000272">
    <property type="term" value="P:polysaccharide catabolic process"/>
    <property type="evidence" value="ECO:0007669"/>
    <property type="project" value="UniProtKB-KW"/>
</dbReference>
<dbReference type="InterPro" id="IPR001579">
    <property type="entry name" value="Glyco_hydro_18_chit_AS"/>
</dbReference>
<organism evidence="15 16">
    <name type="scientific">Dendryphion nanum</name>
    <dbReference type="NCBI Taxonomy" id="256645"/>
    <lineage>
        <taxon>Eukaryota</taxon>
        <taxon>Fungi</taxon>
        <taxon>Dikarya</taxon>
        <taxon>Ascomycota</taxon>
        <taxon>Pezizomycotina</taxon>
        <taxon>Dothideomycetes</taxon>
        <taxon>Pleosporomycetidae</taxon>
        <taxon>Pleosporales</taxon>
        <taxon>Torulaceae</taxon>
        <taxon>Dendryphion</taxon>
    </lineage>
</organism>
<comment type="catalytic activity">
    <reaction evidence="1">
        <text>Random endo-hydrolysis of N-acetyl-beta-D-glucosaminide (1-&gt;4)-beta-linkages in chitin and chitodextrins.</text>
        <dbReference type="EC" id="3.2.1.14"/>
    </reaction>
</comment>
<keyword evidence="5 11" id="KW-0378">Hydrolase</keyword>
<dbReference type="InterPro" id="IPR036861">
    <property type="entry name" value="Endochitinase-like_sf"/>
</dbReference>
<evidence type="ECO:0000256" key="12">
    <source>
        <dbReference type="SAM" id="SignalP"/>
    </source>
</evidence>
<dbReference type="Pfam" id="PF00704">
    <property type="entry name" value="Glyco_hydro_18"/>
    <property type="match status" value="1"/>
</dbReference>
<evidence type="ECO:0000313" key="16">
    <source>
        <dbReference type="Proteomes" id="UP000700596"/>
    </source>
</evidence>
<evidence type="ECO:0000256" key="10">
    <source>
        <dbReference type="PROSITE-ProRule" id="PRU00261"/>
    </source>
</evidence>
<comment type="caution">
    <text evidence="15">The sequence shown here is derived from an EMBL/GenBank/DDBJ whole genome shotgun (WGS) entry which is preliminary data.</text>
</comment>
<dbReference type="InterPro" id="IPR011583">
    <property type="entry name" value="Chitinase_II/V-like_cat"/>
</dbReference>
<dbReference type="EMBL" id="JAGMWT010000001">
    <property type="protein sequence ID" value="KAH7139542.1"/>
    <property type="molecule type" value="Genomic_DNA"/>
</dbReference>
<dbReference type="PANTHER" id="PTHR11177">
    <property type="entry name" value="CHITINASE"/>
    <property type="match status" value="1"/>
</dbReference>
<dbReference type="GO" id="GO:0008061">
    <property type="term" value="F:chitin binding"/>
    <property type="evidence" value="ECO:0007669"/>
    <property type="project" value="UniProtKB-UniRule"/>
</dbReference>
<evidence type="ECO:0000256" key="11">
    <source>
        <dbReference type="RuleBase" id="RU000489"/>
    </source>
</evidence>
<dbReference type="InterPro" id="IPR050314">
    <property type="entry name" value="Glycosyl_Hydrlase_18"/>
</dbReference>
<evidence type="ECO:0000256" key="7">
    <source>
        <dbReference type="ARBA" id="ARBA00023277"/>
    </source>
</evidence>
<dbReference type="SMART" id="SM00636">
    <property type="entry name" value="Glyco_18"/>
    <property type="match status" value="1"/>
</dbReference>
<dbReference type="Gene3D" id="3.30.60.10">
    <property type="entry name" value="Endochitinase-like"/>
    <property type="match status" value="1"/>
</dbReference>
<evidence type="ECO:0000256" key="2">
    <source>
        <dbReference type="ARBA" id="ARBA00008682"/>
    </source>
</evidence>
<keyword evidence="8 11" id="KW-0326">Glycosidase</keyword>
<evidence type="ECO:0000313" key="15">
    <source>
        <dbReference type="EMBL" id="KAH7139542.1"/>
    </source>
</evidence>
<comment type="similarity">
    <text evidence="2">Belongs to the glycosyl hydrolase 18 family. Chitinase class V subfamily.</text>
</comment>
<name>A0A9P9EM05_9PLEO</name>
<dbReference type="GO" id="GO:0008843">
    <property type="term" value="F:endochitinase activity"/>
    <property type="evidence" value="ECO:0007669"/>
    <property type="project" value="UniProtKB-EC"/>
</dbReference>
<evidence type="ECO:0000256" key="5">
    <source>
        <dbReference type="ARBA" id="ARBA00022801"/>
    </source>
</evidence>
<comment type="caution">
    <text evidence="10">Lacks conserved residue(s) required for the propagation of feature annotation.</text>
</comment>
<accession>A0A9P9EM05</accession>
<evidence type="ECO:0000256" key="1">
    <source>
        <dbReference type="ARBA" id="ARBA00000822"/>
    </source>
</evidence>
<dbReference type="PROSITE" id="PS01095">
    <property type="entry name" value="GH18_1"/>
    <property type="match status" value="1"/>
</dbReference>
<dbReference type="PANTHER" id="PTHR11177:SF337">
    <property type="entry name" value="CHITINASE"/>
    <property type="match status" value="1"/>
</dbReference>
<feature type="disulfide bond" evidence="10">
    <location>
        <begin position="321"/>
        <end position="335"/>
    </location>
</feature>
<dbReference type="GO" id="GO:0006032">
    <property type="term" value="P:chitin catabolic process"/>
    <property type="evidence" value="ECO:0007669"/>
    <property type="project" value="UniProtKB-KW"/>
</dbReference>
<feature type="domain" description="GH18" evidence="14">
    <location>
        <begin position="22"/>
        <end position="430"/>
    </location>
</feature>
<dbReference type="SUPFAM" id="SSF57016">
    <property type="entry name" value="Plant lectins/antimicrobial peptides"/>
    <property type="match status" value="1"/>
</dbReference>
<keyword evidence="6" id="KW-0146">Chitin degradation</keyword>
<protein>
    <recommendedName>
        <fullName evidence="3">chitinase</fullName>
        <ecNumber evidence="3">3.2.1.14</ecNumber>
    </recommendedName>
</protein>
<sequence>MRFSTLAVLAPLLATSVHAAARNFVMYYDEWHPSRPTTAEQRAGITHLILAFANSTNPSMYKPAYDIAAVKSEFPKAKIMVAIGGWDEKQNIGFRKAIATDASLDAWATDVKALVTNGAFDGIDIDWEYPGGSGDLGPGPDAALEIKRFPELLAAVRKAIGKDKILSIAVPGKTKVDFSAYTSATSQAINASVDFVNLMTYDLMNRRGDEDNKLKTTHHSSLKSSLAVVNYYLSLNYPPAKLNLGFAYYAKYFTTASGCTQANPLGCSILAAESNFKDTKTSGVWTFEAKNMKPPTNTSLSVATDAKCGPDVGKSCPAGNCCSSDGWCGATDDHCLGTCWYGFGDCKGPDIAKSWQYAASNGMVDQEQGGKYAFDPSSNLFWTWDTEELMKKKVDDIVKAKNLGGGMAWSMGEDSDGWKHTQAIAKALAT</sequence>
<dbReference type="Pfam" id="PF00187">
    <property type="entry name" value="Chitin_bind_1"/>
    <property type="match status" value="1"/>
</dbReference>